<evidence type="ECO:0000313" key="2">
    <source>
        <dbReference type="Proteomes" id="UP000218267"/>
    </source>
</evidence>
<dbReference type="EMBL" id="AP018042">
    <property type="protein sequence ID" value="BAX82665.1"/>
    <property type="molecule type" value="Genomic_DNA"/>
</dbReference>
<gene>
    <name evidence="1" type="ORF">ALGA_4375</name>
</gene>
<keyword evidence="2" id="KW-1185">Reference proteome</keyword>
<dbReference type="Proteomes" id="UP000218267">
    <property type="component" value="Chromosome"/>
</dbReference>
<dbReference type="OrthoDB" id="9791535at2"/>
<dbReference type="InterPro" id="IPR010181">
    <property type="entry name" value="CGCAxxGCC_motif"/>
</dbReference>
<protein>
    <recommendedName>
        <fullName evidence="3">C_GCAxxG_C_C family protein</fullName>
    </recommendedName>
</protein>
<organism evidence="1 2">
    <name type="scientific">Labilibaculum antarcticum</name>
    <dbReference type="NCBI Taxonomy" id="1717717"/>
    <lineage>
        <taxon>Bacteria</taxon>
        <taxon>Pseudomonadati</taxon>
        <taxon>Bacteroidota</taxon>
        <taxon>Bacteroidia</taxon>
        <taxon>Marinilabiliales</taxon>
        <taxon>Marinifilaceae</taxon>
        <taxon>Labilibaculum</taxon>
    </lineage>
</organism>
<proteinExistence type="predicted"/>
<name>A0A1Y1CQK9_9BACT</name>
<evidence type="ECO:0000313" key="1">
    <source>
        <dbReference type="EMBL" id="BAX82665.1"/>
    </source>
</evidence>
<dbReference type="Pfam" id="PF09719">
    <property type="entry name" value="C_GCAxxG_C_C"/>
    <property type="match status" value="1"/>
</dbReference>
<dbReference type="KEGG" id="mbas:ALGA_4375"/>
<reference evidence="1 2" key="1">
    <citation type="journal article" date="2018" name="Mar. Genomics">
        <title>Complete genome sequence of Marinifilaceae bacterium strain SPP2, isolated from the Antarctic marine sediment.</title>
        <authorList>
            <person name="Watanabe M."/>
            <person name="Kojima H."/>
            <person name="Fukui M."/>
        </authorList>
    </citation>
    <scope>NUCLEOTIDE SEQUENCE [LARGE SCALE GENOMIC DNA]</scope>
    <source>
        <strain evidence="1 2">SPP2</strain>
    </source>
</reference>
<reference evidence="2" key="2">
    <citation type="journal article" date="2020" name="Antonie Van Leeuwenhoek">
        <title>Labilibaculum antarcticum sp. nov., a novel facultative anaerobic, psychrotorelant bacterium isolated from marine sediment of Antarctica.</title>
        <authorList>
            <person name="Watanabe M."/>
            <person name="Kojima H."/>
            <person name="Fukui M."/>
        </authorList>
    </citation>
    <scope>NUCLEOTIDE SEQUENCE [LARGE SCALE GENOMIC DNA]</scope>
    <source>
        <strain evidence="2">SPP2</strain>
    </source>
</reference>
<evidence type="ECO:0008006" key="3">
    <source>
        <dbReference type="Google" id="ProtNLM"/>
    </source>
</evidence>
<accession>A0A1Y1CQK9</accession>
<sequence>MGRLQKTCGAVTGAFMVLGIHNCKKYGNHKLQTDNNRILIQEFTRKFLLKHNSTNCDELIGCNLNTDDGQAYTEKNKVKERICEKCIIDAIEIVDPLISNSK</sequence>
<dbReference type="AlphaFoldDB" id="A0A1Y1CQK9"/>